<evidence type="ECO:0000313" key="2">
    <source>
        <dbReference type="Proteomes" id="UP001295684"/>
    </source>
</evidence>
<proteinExistence type="predicted"/>
<keyword evidence="2" id="KW-1185">Reference proteome</keyword>
<evidence type="ECO:0008006" key="3">
    <source>
        <dbReference type="Google" id="ProtNLM"/>
    </source>
</evidence>
<evidence type="ECO:0000313" key="1">
    <source>
        <dbReference type="EMBL" id="CAI2373933.1"/>
    </source>
</evidence>
<protein>
    <recommendedName>
        <fullName evidence="3">RING-type domain-containing protein</fullName>
    </recommendedName>
</protein>
<reference evidence="1" key="1">
    <citation type="submission" date="2023-07" db="EMBL/GenBank/DDBJ databases">
        <authorList>
            <consortium name="AG Swart"/>
            <person name="Singh M."/>
            <person name="Singh A."/>
            <person name="Seah K."/>
            <person name="Emmerich C."/>
        </authorList>
    </citation>
    <scope>NUCLEOTIDE SEQUENCE</scope>
    <source>
        <strain evidence="1">DP1</strain>
    </source>
</reference>
<name>A0AAD1XJR8_EUPCR</name>
<dbReference type="EMBL" id="CAMPGE010015302">
    <property type="protein sequence ID" value="CAI2373933.1"/>
    <property type="molecule type" value="Genomic_DNA"/>
</dbReference>
<accession>A0AAD1XJR8</accession>
<dbReference type="Proteomes" id="UP001295684">
    <property type="component" value="Unassembled WGS sequence"/>
</dbReference>
<sequence length="154" mass="17424">MAFLKKFKKLFSKKSKTESVPDEQQPKEESKDHKILDLFSGLSIYKEKVIPVEKCTECDKIIKNPVVAQTCLCLICKDCFEQNEALVCPKCNKGISGVNTTQDVQLLFDNINHLLEMKEHSTDLLRGIKESNTETNNFANTLLGIEEAKDSTHC</sequence>
<dbReference type="SUPFAM" id="SSF57850">
    <property type="entry name" value="RING/U-box"/>
    <property type="match status" value="1"/>
</dbReference>
<dbReference type="AlphaFoldDB" id="A0AAD1XJR8"/>
<comment type="caution">
    <text evidence="1">The sequence shown here is derived from an EMBL/GenBank/DDBJ whole genome shotgun (WGS) entry which is preliminary data.</text>
</comment>
<gene>
    <name evidence="1" type="ORF">ECRASSUSDP1_LOCUS15282</name>
</gene>
<organism evidence="1 2">
    <name type="scientific">Euplotes crassus</name>
    <dbReference type="NCBI Taxonomy" id="5936"/>
    <lineage>
        <taxon>Eukaryota</taxon>
        <taxon>Sar</taxon>
        <taxon>Alveolata</taxon>
        <taxon>Ciliophora</taxon>
        <taxon>Intramacronucleata</taxon>
        <taxon>Spirotrichea</taxon>
        <taxon>Hypotrichia</taxon>
        <taxon>Euplotida</taxon>
        <taxon>Euplotidae</taxon>
        <taxon>Moneuplotes</taxon>
    </lineage>
</organism>